<feature type="region of interest" description="Disordered" evidence="1">
    <location>
        <begin position="1"/>
        <end position="72"/>
    </location>
</feature>
<feature type="compositionally biased region" description="Basic and acidic residues" evidence="1">
    <location>
        <begin position="150"/>
        <end position="166"/>
    </location>
</feature>
<dbReference type="GeneID" id="118478449"/>
<name>A0ABM1VZW0_APLCA</name>
<sequence>MGSNVAMNSVEMKQEGRSDSSDSCVSQVPSTGEPTRQEDSSDSSVSQVPGDEPMIKERHPAQVSTDNPGTSKLFHVFQKYEKEVLQKNEKAPPRPYSKLLWLADVTTFVRSKDLQKEHLSTEHPPTEHLSTEHLSTEHLSTEHPPTGHLTTEHPPTEHLSTEHPPTEHPPTGHLSTEHPTTEHPPTGHLTTGHLTTEHPPTEHPTTEHPPTEHPSTEHPPTEHLTAAPKHLKVSYKENKEMQCADAGPCFEPNCTQRGVEETEGDKTVFQPPVTEAKVLVARPNNIQSSHGTSQGTSATRVSDLYSTHSALMVPAPESTYVYDSSPSQLQVLHFHTSPRKN</sequence>
<gene>
    <name evidence="3" type="primary">LOC118478449</name>
</gene>
<evidence type="ECO:0000313" key="3">
    <source>
        <dbReference type="RefSeq" id="XP_035827953.1"/>
    </source>
</evidence>
<evidence type="ECO:0000256" key="1">
    <source>
        <dbReference type="SAM" id="MobiDB-lite"/>
    </source>
</evidence>
<feature type="compositionally biased region" description="Basic and acidic residues" evidence="1">
    <location>
        <begin position="115"/>
        <end position="141"/>
    </location>
</feature>
<reference evidence="3" key="1">
    <citation type="submission" date="2025-08" db="UniProtKB">
        <authorList>
            <consortium name="RefSeq"/>
        </authorList>
    </citation>
    <scope>IDENTIFICATION</scope>
</reference>
<feature type="compositionally biased region" description="Low complexity" evidence="1">
    <location>
        <begin position="182"/>
        <end position="194"/>
    </location>
</feature>
<evidence type="ECO:0000313" key="2">
    <source>
        <dbReference type="Proteomes" id="UP000694888"/>
    </source>
</evidence>
<feature type="region of interest" description="Disordered" evidence="1">
    <location>
        <begin position="115"/>
        <end position="224"/>
    </location>
</feature>
<keyword evidence="2" id="KW-1185">Reference proteome</keyword>
<organism evidence="2 3">
    <name type="scientific">Aplysia californica</name>
    <name type="common">California sea hare</name>
    <dbReference type="NCBI Taxonomy" id="6500"/>
    <lineage>
        <taxon>Eukaryota</taxon>
        <taxon>Metazoa</taxon>
        <taxon>Spiralia</taxon>
        <taxon>Lophotrochozoa</taxon>
        <taxon>Mollusca</taxon>
        <taxon>Gastropoda</taxon>
        <taxon>Heterobranchia</taxon>
        <taxon>Euthyneura</taxon>
        <taxon>Tectipleura</taxon>
        <taxon>Aplysiida</taxon>
        <taxon>Aplysioidea</taxon>
        <taxon>Aplysiidae</taxon>
        <taxon>Aplysia</taxon>
    </lineage>
</organism>
<dbReference type="Proteomes" id="UP000694888">
    <property type="component" value="Unplaced"/>
</dbReference>
<proteinExistence type="predicted"/>
<dbReference type="RefSeq" id="XP_035827953.1">
    <property type="nucleotide sequence ID" value="XM_035972060.1"/>
</dbReference>
<dbReference type="PANTHER" id="PTHR35383:SF1">
    <property type="entry name" value="MUCIN 12EA-RELATED"/>
    <property type="match status" value="1"/>
</dbReference>
<dbReference type="PANTHER" id="PTHR35383">
    <property type="entry name" value="MUCIN 12EA-RELATED"/>
    <property type="match status" value="1"/>
</dbReference>
<feature type="compositionally biased region" description="Polar residues" evidence="1">
    <location>
        <begin position="21"/>
        <end position="34"/>
    </location>
</feature>
<accession>A0ABM1VZW0</accession>
<protein>
    <submittedName>
        <fullName evidence="3">Sperm acrosomal protein FSA-ACR.1-like</fullName>
    </submittedName>
</protein>
<feature type="compositionally biased region" description="Basic and acidic residues" evidence="1">
    <location>
        <begin position="195"/>
        <end position="221"/>
    </location>
</feature>